<feature type="compositionally biased region" description="Low complexity" evidence="3">
    <location>
        <begin position="1"/>
        <end position="11"/>
    </location>
</feature>
<organism evidence="5 6">
    <name type="scientific">Lichtheimia corymbifera JMRC:FSU:9682</name>
    <dbReference type="NCBI Taxonomy" id="1263082"/>
    <lineage>
        <taxon>Eukaryota</taxon>
        <taxon>Fungi</taxon>
        <taxon>Fungi incertae sedis</taxon>
        <taxon>Mucoromycota</taxon>
        <taxon>Mucoromycotina</taxon>
        <taxon>Mucoromycetes</taxon>
        <taxon>Mucorales</taxon>
        <taxon>Lichtheimiaceae</taxon>
        <taxon>Lichtheimia</taxon>
    </lineage>
</organism>
<feature type="region of interest" description="Disordered" evidence="3">
    <location>
        <begin position="179"/>
        <end position="210"/>
    </location>
</feature>
<dbReference type="InterPro" id="IPR005162">
    <property type="entry name" value="Retrotrans_gag_dom"/>
</dbReference>
<keyword evidence="6" id="KW-1185">Reference proteome</keyword>
<feature type="domain" description="CCHC-type" evidence="4">
    <location>
        <begin position="423"/>
        <end position="437"/>
    </location>
</feature>
<proteinExistence type="predicted"/>
<keyword evidence="1" id="KW-0479">Metal-binding</keyword>
<gene>
    <name evidence="5" type="ORF">LCOR_11740.1</name>
</gene>
<evidence type="ECO:0000259" key="4">
    <source>
        <dbReference type="PROSITE" id="PS50158"/>
    </source>
</evidence>
<feature type="compositionally biased region" description="Low complexity" evidence="3">
    <location>
        <begin position="179"/>
        <end position="192"/>
    </location>
</feature>
<keyword evidence="2" id="KW-0175">Coiled coil</keyword>
<evidence type="ECO:0000313" key="5">
    <source>
        <dbReference type="EMBL" id="CDH60965.1"/>
    </source>
</evidence>
<reference evidence="5" key="1">
    <citation type="submission" date="2013-08" db="EMBL/GenBank/DDBJ databases">
        <title>Gene expansion shapes genome architecture in the human pathogen Lichtheimia corymbifera: an evolutionary genomics analysis in the ancient terrestrial Mucorales (Mucoromycotina).</title>
        <authorList>
            <person name="Schwartze V.U."/>
            <person name="Winter S."/>
            <person name="Shelest E."/>
            <person name="Marcet-Houben M."/>
            <person name="Horn F."/>
            <person name="Wehner S."/>
            <person name="Hoffmann K."/>
            <person name="Riege K."/>
            <person name="Sammeth M."/>
            <person name="Nowrousian M."/>
            <person name="Valiante V."/>
            <person name="Linde J."/>
            <person name="Jacobsen I.D."/>
            <person name="Marz M."/>
            <person name="Brakhage A.A."/>
            <person name="Gabaldon T."/>
            <person name="Bocker S."/>
            <person name="Voigt K."/>
        </authorList>
    </citation>
    <scope>NUCLEOTIDE SEQUENCE [LARGE SCALE GENOMIC DNA]</scope>
    <source>
        <strain evidence="5">FSU 9682</strain>
    </source>
</reference>
<sequence length="466" mass="51447">MSRNNNLRNNNGADHHPLQDDPIEVERPDAGESVLERLDRLEGMLSHAQHELPSHLRQMDARLVEEYEERAHLSRNVEQLTRNVNELLSRLEQLELSSGETTNRLNRLEPSLVEFRSGIENQIHGVGDAVRSLRGDITGWIQQTESGLQRLSSDVADAMATANAATTTANAANVAAAAPTPMANDSSSGSSSTRQPSHKVPVPKDRFAGNQGDDLRQWRIRWEMYQQAHVSDGTPIKEKVLVNTAAMYFEGHALTQWTDMAPQARPSTWATFSSWLDITFRPANAAVLAMRALDACTQGKSSVADYIAAFTSCVSDARQHETLSDAEARRAFVRGLCDAARNFVEHHHPHVLETTLAEVQSSARMYDTTYGKERANASGSNPYASSSSGGTADSKWAPHNSSSAMEVDEARLGWRDIYSRKLCVRCQQPGHIGRNCPIYPGPPPRRNKGKNVKGKDRQQPPKGQGQ</sequence>
<dbReference type="GO" id="GO:0008270">
    <property type="term" value="F:zinc ion binding"/>
    <property type="evidence" value="ECO:0007669"/>
    <property type="project" value="UniProtKB-KW"/>
</dbReference>
<keyword evidence="1" id="KW-0862">Zinc</keyword>
<evidence type="ECO:0000313" key="6">
    <source>
        <dbReference type="Proteomes" id="UP000027586"/>
    </source>
</evidence>
<comment type="caution">
    <text evidence="5">The sequence shown here is derived from an EMBL/GenBank/DDBJ whole genome shotgun (WGS) entry which is preliminary data.</text>
</comment>
<dbReference type="EMBL" id="CBTN010000119">
    <property type="protein sequence ID" value="CDH60965.1"/>
    <property type="molecule type" value="Genomic_DNA"/>
</dbReference>
<dbReference type="Proteomes" id="UP000027586">
    <property type="component" value="Unassembled WGS sequence"/>
</dbReference>
<dbReference type="PROSITE" id="PS50158">
    <property type="entry name" value="ZF_CCHC"/>
    <property type="match status" value="1"/>
</dbReference>
<accession>A0A068SG57</accession>
<keyword evidence="1" id="KW-0863">Zinc-finger</keyword>
<dbReference type="GO" id="GO:0003676">
    <property type="term" value="F:nucleic acid binding"/>
    <property type="evidence" value="ECO:0007669"/>
    <property type="project" value="InterPro"/>
</dbReference>
<protein>
    <recommendedName>
        <fullName evidence="4">CCHC-type domain-containing protein</fullName>
    </recommendedName>
</protein>
<dbReference type="Pfam" id="PF03732">
    <property type="entry name" value="Retrotrans_gag"/>
    <property type="match status" value="1"/>
</dbReference>
<feature type="region of interest" description="Disordered" evidence="3">
    <location>
        <begin position="433"/>
        <end position="466"/>
    </location>
</feature>
<evidence type="ECO:0000256" key="1">
    <source>
        <dbReference type="PROSITE-ProRule" id="PRU00047"/>
    </source>
</evidence>
<dbReference type="InterPro" id="IPR001878">
    <property type="entry name" value="Znf_CCHC"/>
</dbReference>
<feature type="compositionally biased region" description="Basic and acidic residues" evidence="3">
    <location>
        <begin position="13"/>
        <end position="25"/>
    </location>
</feature>
<feature type="region of interest" description="Disordered" evidence="3">
    <location>
        <begin position="1"/>
        <end position="25"/>
    </location>
</feature>
<feature type="coiled-coil region" evidence="2">
    <location>
        <begin position="63"/>
        <end position="97"/>
    </location>
</feature>
<dbReference type="AlphaFoldDB" id="A0A068SG57"/>
<name>A0A068SG57_9FUNG</name>
<evidence type="ECO:0000256" key="3">
    <source>
        <dbReference type="SAM" id="MobiDB-lite"/>
    </source>
</evidence>
<evidence type="ECO:0000256" key="2">
    <source>
        <dbReference type="SAM" id="Coils"/>
    </source>
</evidence>
<feature type="compositionally biased region" description="Low complexity" evidence="3">
    <location>
        <begin position="376"/>
        <end position="390"/>
    </location>
</feature>
<feature type="region of interest" description="Disordered" evidence="3">
    <location>
        <begin position="372"/>
        <end position="407"/>
    </location>
</feature>
<dbReference type="VEuPathDB" id="FungiDB:LCOR_11740.1"/>